<dbReference type="GO" id="GO:0007165">
    <property type="term" value="P:signal transduction"/>
    <property type="evidence" value="ECO:0007669"/>
    <property type="project" value="InterPro"/>
</dbReference>
<evidence type="ECO:0000256" key="1">
    <source>
        <dbReference type="ARBA" id="ARBA00022574"/>
    </source>
</evidence>
<feature type="repeat" description="WD" evidence="3">
    <location>
        <begin position="1080"/>
        <end position="1114"/>
    </location>
</feature>
<dbReference type="PROSITE" id="PS00678">
    <property type="entry name" value="WD_REPEATS_1"/>
    <property type="match status" value="5"/>
</dbReference>
<feature type="domain" description="NACHT" evidence="4">
    <location>
        <begin position="382"/>
        <end position="557"/>
    </location>
</feature>
<dbReference type="Pfam" id="PF05729">
    <property type="entry name" value="NACHT"/>
    <property type="match status" value="1"/>
</dbReference>
<keyword evidence="8" id="KW-1185">Reference proteome</keyword>
<dbReference type="Pfam" id="PF22737">
    <property type="entry name" value="NNH6"/>
    <property type="match status" value="1"/>
</dbReference>
<protein>
    <submittedName>
        <fullName evidence="7">High-affinity carbon uptake protein Hat/HatR</fullName>
    </submittedName>
</protein>
<dbReference type="Gene3D" id="2.130.10.10">
    <property type="entry name" value="YVTN repeat-like/Quinoprotein amine dehydrogenase"/>
    <property type="match status" value="3"/>
</dbReference>
<organism evidence="7 8">
    <name type="scientific">Bathymodiolus thermophilus thioautotrophic gill symbiont</name>
    <dbReference type="NCBI Taxonomy" id="2360"/>
    <lineage>
        <taxon>Bacteria</taxon>
        <taxon>Pseudomonadati</taxon>
        <taxon>Pseudomonadota</taxon>
        <taxon>Gammaproteobacteria</taxon>
        <taxon>sulfur-oxidizing symbionts</taxon>
    </lineage>
</organism>
<dbReference type="InterPro" id="IPR000157">
    <property type="entry name" value="TIR_dom"/>
</dbReference>
<reference evidence="7 8" key="1">
    <citation type="submission" date="2020-05" db="EMBL/GenBank/DDBJ databases">
        <authorList>
            <person name="Petersen J."/>
            <person name="Sayavedra L."/>
        </authorList>
    </citation>
    <scope>NUCLEOTIDE SEQUENCE [LARGE SCALE GENOMIC DNA]</scope>
    <source>
        <strain evidence="7">B thermophilus SOXS</strain>
    </source>
</reference>
<dbReference type="InterPro" id="IPR054737">
    <property type="entry name" value="NNH6"/>
</dbReference>
<evidence type="ECO:0000313" key="7">
    <source>
        <dbReference type="EMBL" id="CAB5495068.1"/>
    </source>
</evidence>
<evidence type="ECO:0000259" key="4">
    <source>
        <dbReference type="Pfam" id="PF05729"/>
    </source>
</evidence>
<dbReference type="Gene3D" id="3.40.50.300">
    <property type="entry name" value="P-loop containing nucleotide triphosphate hydrolases"/>
    <property type="match status" value="1"/>
</dbReference>
<dbReference type="Pfam" id="PF00400">
    <property type="entry name" value="WD40"/>
    <property type="match status" value="6"/>
</dbReference>
<dbReference type="InterPro" id="IPR007111">
    <property type="entry name" value="NACHT_NTPase"/>
</dbReference>
<dbReference type="SUPFAM" id="SSF50978">
    <property type="entry name" value="WD40 repeat-like"/>
    <property type="match status" value="1"/>
</dbReference>
<dbReference type="CDD" id="cd00200">
    <property type="entry name" value="WD40"/>
    <property type="match status" value="1"/>
</dbReference>
<dbReference type="SMART" id="SM00320">
    <property type="entry name" value="WD40"/>
    <property type="match status" value="6"/>
</dbReference>
<evidence type="ECO:0000313" key="8">
    <source>
        <dbReference type="Proteomes" id="UP000643672"/>
    </source>
</evidence>
<dbReference type="InterPro" id="IPR020472">
    <property type="entry name" value="WD40_PAC1"/>
</dbReference>
<feature type="repeat" description="WD" evidence="3">
    <location>
        <begin position="916"/>
        <end position="950"/>
    </location>
</feature>
<dbReference type="Gene3D" id="3.40.50.10140">
    <property type="entry name" value="Toll/interleukin-1 receptor homology (TIR) domain"/>
    <property type="match status" value="1"/>
</dbReference>
<name>A0A8H9CEV3_9GAMM</name>
<dbReference type="InterPro" id="IPR015943">
    <property type="entry name" value="WD40/YVTN_repeat-like_dom_sf"/>
</dbReference>
<dbReference type="InterPro" id="IPR035897">
    <property type="entry name" value="Toll_tir_struct_dom_sf"/>
</dbReference>
<dbReference type="InterPro" id="IPR036322">
    <property type="entry name" value="WD40_repeat_dom_sf"/>
</dbReference>
<dbReference type="InterPro" id="IPR027417">
    <property type="entry name" value="P-loop_NTPase"/>
</dbReference>
<dbReference type="InterPro" id="IPR001680">
    <property type="entry name" value="WD40_rpt"/>
</dbReference>
<evidence type="ECO:0000259" key="5">
    <source>
        <dbReference type="Pfam" id="PF13676"/>
    </source>
</evidence>
<dbReference type="PANTHER" id="PTHR22847">
    <property type="entry name" value="WD40 REPEAT PROTEIN"/>
    <property type="match status" value="1"/>
</dbReference>
<keyword evidence="1 3" id="KW-0853">WD repeat</keyword>
<comment type="caution">
    <text evidence="7">The sequence shown here is derived from an EMBL/GenBank/DDBJ whole genome shotgun (WGS) entry which is preliminary data.</text>
</comment>
<dbReference type="PROSITE" id="PS50082">
    <property type="entry name" value="WD_REPEATS_2"/>
    <property type="match status" value="5"/>
</dbReference>
<dbReference type="AlphaFoldDB" id="A0A8H9CEV3"/>
<sequence>MKNIIDSFDYFLKSNELGKTDAKNINRLLQMIDADGYIEKQVVLDELFKKAANADANYRNFVKRVRDAIDNAQAEDDDLTGRKILESIEVNIVKASRTQPTRLQLTTRYVAPIVVQPEANRQYSIFQKNTAKDAGKKIDVNDIIIFISYSKEDERLVHDFQGLFESRSPCINERSVKIWTMQELTFGGSFDQQIQQNLRSADFGLAALSQNFLKSEYIKEKEVSCLLGDNRLLLFGLDAKIDGKDTSADDFFTQMKEALPEGDLHQQTLQQHVCYLNDRKGNFFGDCIKEESKIKFVDKVISDLTKVMEEQEKTKQKEKKHIENSCNGNYEYDAFVPSKAKGMEVKNQSESLVGKDAQPDTPEYELIPDMLAWAQNSDQSIYAILGDYGMGKTFSCRIFAKELAGTKITPFYIDLRDTPTFVTKDNIVRQPLLEEIIDNVLGRQNITTQAQDFIQQAQDGTLIFIFDGLDEKLVHYNQDMRQQFLSELMRVFPVNTFRSQSKVKMVLSCRTHHFEDLKAQSSFLRGLGRTDSASEDYRAVEILPFNALQIESLLEKQLGNKSRVVFELINDNRYLANLAKRPFLLTRIAQVLPALQTLRVINSAAVYQALIDDAIDRDEGKHILRPRHKRILLQDLSAELWQQSEQILMVDELNEWYQSWLHSNTSILQQYDKVSNSELERDLRNSTLLVRFGEEDFGFTHSSMQEFFLAQWILKNWRQLLGDFKLNKAISPLTRQFILDGILLLKPKEIKQLKQALKDSLQQKNTTELTHLALDIVSTMSKEMGITLDFECVDLSYLKVKQLFVTGLKTKELILSHSDLPASRWQNVEIATVKINDSNLNQSVWRDCVLQDLHTDFNFKTDDVLHSGMHQWTVDNCQFEFEHTAFSKALQWHIYINFHKLKTGNVQNLNQFDFLQTGHSDGVLSANFSPDGQTIISASHDNTLKLWNLNGQCLHTFTGHSIGVLSANFSPDGQTIISASHDNTLKLWNLNGQCLHTFTGHSNWVLSANFSPDGQTIVSTSHDNTLKLWNLNGQCLHTFTGHSIGVQSANFSPDGQTIISASHDNTLKLWNLNGQCLHTFTGHSNLVQSANFSPDGQTIISASYDNTLKLWNLNGQCLHTFTGHSNLVPNANFSPDGQTIVSSGREICLWHKNQLQQWWTSDCHLSIHNNKITKIRATATAWQKFNLSNGKQTTNIDDLENFELFESN</sequence>
<feature type="repeat" description="WD" evidence="3">
    <location>
        <begin position="957"/>
        <end position="991"/>
    </location>
</feature>
<evidence type="ECO:0000256" key="2">
    <source>
        <dbReference type="ARBA" id="ARBA00022737"/>
    </source>
</evidence>
<evidence type="ECO:0000256" key="3">
    <source>
        <dbReference type="PROSITE-ProRule" id="PRU00221"/>
    </source>
</evidence>
<gene>
    <name evidence="7" type="ORF">THERMOS_222</name>
</gene>
<accession>A0A8H9CEV3</accession>
<dbReference type="PRINTS" id="PR00320">
    <property type="entry name" value="GPROTEINBRPT"/>
</dbReference>
<dbReference type="SUPFAM" id="SSF52540">
    <property type="entry name" value="P-loop containing nucleoside triphosphate hydrolases"/>
    <property type="match status" value="1"/>
</dbReference>
<keyword evidence="2" id="KW-0677">Repeat</keyword>
<dbReference type="SUPFAM" id="SSF52200">
    <property type="entry name" value="Toll/Interleukin receptor TIR domain"/>
    <property type="match status" value="1"/>
</dbReference>
<dbReference type="PANTHER" id="PTHR22847:SF637">
    <property type="entry name" value="WD REPEAT DOMAIN 5B"/>
    <property type="match status" value="1"/>
</dbReference>
<proteinExistence type="predicted"/>
<dbReference type="InterPro" id="IPR019775">
    <property type="entry name" value="WD40_repeat_CS"/>
</dbReference>
<evidence type="ECO:0000259" key="6">
    <source>
        <dbReference type="Pfam" id="PF22737"/>
    </source>
</evidence>
<feature type="repeat" description="WD" evidence="3">
    <location>
        <begin position="1039"/>
        <end position="1073"/>
    </location>
</feature>
<dbReference type="EMBL" id="CAESAQ020000017">
    <property type="protein sequence ID" value="CAB5495068.1"/>
    <property type="molecule type" value="Genomic_DNA"/>
</dbReference>
<dbReference type="Proteomes" id="UP000643672">
    <property type="component" value="Unassembled WGS sequence"/>
</dbReference>
<dbReference type="PROSITE" id="PS50294">
    <property type="entry name" value="WD_REPEATS_REGION"/>
    <property type="match status" value="5"/>
</dbReference>
<dbReference type="Pfam" id="PF13676">
    <property type="entry name" value="TIR_2"/>
    <property type="match status" value="1"/>
</dbReference>
<feature type="domain" description="NACHT N-terminal Helical" evidence="6">
    <location>
        <begin position="15"/>
        <end position="75"/>
    </location>
</feature>
<feature type="repeat" description="WD" evidence="3">
    <location>
        <begin position="998"/>
        <end position="1032"/>
    </location>
</feature>
<dbReference type="RefSeq" id="WP_202762550.1">
    <property type="nucleotide sequence ID" value="NZ_CAESAQ020000017.1"/>
</dbReference>
<feature type="domain" description="TIR" evidence="5">
    <location>
        <begin position="145"/>
        <end position="227"/>
    </location>
</feature>